<evidence type="ECO:0000313" key="3">
    <source>
        <dbReference type="EMBL" id="KAL3693253.1"/>
    </source>
</evidence>
<comment type="caution">
    <text evidence="3">The sequence shown here is derived from an EMBL/GenBank/DDBJ whole genome shotgun (WGS) entry which is preliminary data.</text>
</comment>
<evidence type="ECO:0000313" key="4">
    <source>
        <dbReference type="Proteomes" id="UP001633002"/>
    </source>
</evidence>
<name>A0ABD3HPD5_9MARC</name>
<feature type="compositionally biased region" description="Basic and acidic residues" evidence="1">
    <location>
        <begin position="74"/>
        <end position="84"/>
    </location>
</feature>
<organism evidence="3 4">
    <name type="scientific">Riccia sorocarpa</name>
    <dbReference type="NCBI Taxonomy" id="122646"/>
    <lineage>
        <taxon>Eukaryota</taxon>
        <taxon>Viridiplantae</taxon>
        <taxon>Streptophyta</taxon>
        <taxon>Embryophyta</taxon>
        <taxon>Marchantiophyta</taxon>
        <taxon>Marchantiopsida</taxon>
        <taxon>Marchantiidae</taxon>
        <taxon>Marchantiales</taxon>
        <taxon>Ricciaceae</taxon>
        <taxon>Riccia</taxon>
    </lineage>
</organism>
<protein>
    <recommendedName>
        <fullName evidence="5">F-box domain-containing protein</fullName>
    </recommendedName>
</protein>
<dbReference type="EMBL" id="JBJQOH010000003">
    <property type="protein sequence ID" value="KAL3693253.1"/>
    <property type="molecule type" value="Genomic_DNA"/>
</dbReference>
<accession>A0ABD3HPD5</accession>
<proteinExistence type="predicted"/>
<dbReference type="Proteomes" id="UP001633002">
    <property type="component" value="Unassembled WGS sequence"/>
</dbReference>
<keyword evidence="2" id="KW-0472">Membrane</keyword>
<dbReference type="AlphaFoldDB" id="A0ABD3HPD5"/>
<feature type="transmembrane region" description="Helical" evidence="2">
    <location>
        <begin position="12"/>
        <end position="29"/>
    </location>
</feature>
<gene>
    <name evidence="3" type="ORF">R1sor_006904</name>
</gene>
<evidence type="ECO:0000256" key="2">
    <source>
        <dbReference type="SAM" id="Phobius"/>
    </source>
</evidence>
<feature type="region of interest" description="Disordered" evidence="1">
    <location>
        <begin position="70"/>
        <end position="91"/>
    </location>
</feature>
<evidence type="ECO:0000256" key="1">
    <source>
        <dbReference type="SAM" id="MobiDB-lite"/>
    </source>
</evidence>
<evidence type="ECO:0008006" key="5">
    <source>
        <dbReference type="Google" id="ProtNLM"/>
    </source>
</evidence>
<reference evidence="3 4" key="1">
    <citation type="submission" date="2024-09" db="EMBL/GenBank/DDBJ databases">
        <title>Chromosome-scale assembly of Riccia sorocarpa.</title>
        <authorList>
            <person name="Paukszto L."/>
        </authorList>
    </citation>
    <scope>NUCLEOTIDE SEQUENCE [LARGE SCALE GENOMIC DNA]</scope>
    <source>
        <strain evidence="3">LP-2024</strain>
        <tissue evidence="3">Aerial parts of the thallus</tissue>
    </source>
</reference>
<sequence length="181" mass="21030">MEQQAQSRTLKELVVMWVWLTLILLSRVLDRLLQHIAALIRQVDEQGDETDAEVNDIDEFFDCWEFALTGPDDESSREGLETEQARPSATGKLIPGLPDDLVAVQIWPLIVSSFSEMRHVNRDWRSFVTTSLEWLAMEVVRLSERFNMRGYAFVREALADRTMRIQFQRQNHNKALPALKQ</sequence>
<keyword evidence="2" id="KW-1133">Transmembrane helix</keyword>
<keyword evidence="2" id="KW-0812">Transmembrane</keyword>
<keyword evidence="4" id="KW-1185">Reference proteome</keyword>